<evidence type="ECO:0000313" key="2">
    <source>
        <dbReference type="Proteomes" id="UP000514713"/>
    </source>
</evidence>
<keyword evidence="1" id="KW-0614">Plasmid</keyword>
<proteinExistence type="predicted"/>
<name>A0A7D7L8N1_9NOSO</name>
<reference evidence="2" key="1">
    <citation type="submission" date="2020-06" db="EMBL/GenBank/DDBJ databases">
        <title>Nostoc edaphicum CCNP1411 genome.</title>
        <authorList>
            <person name="Fidor A."/>
            <person name="Grabski M."/>
            <person name="Gawor J."/>
            <person name="Gromadka R."/>
            <person name="Wegrzyn G."/>
            <person name="Mazur-Marzec H."/>
        </authorList>
    </citation>
    <scope>NUCLEOTIDE SEQUENCE [LARGE SCALE GENOMIC DNA]</scope>
    <source>
        <strain evidence="2">CCNP1411</strain>
        <plasmid evidence="2">pne_3</plasmid>
    </source>
</reference>
<geneLocation type="plasmid" evidence="2">
    <name>pne_3</name>
</geneLocation>
<dbReference type="RefSeq" id="WP_181927189.1">
    <property type="nucleotide sequence ID" value="NZ_CP054695.1"/>
</dbReference>
<accession>A0A7D7L8N1</accession>
<dbReference type="Proteomes" id="UP000514713">
    <property type="component" value="Plasmid pNe_3"/>
</dbReference>
<sequence>MSQASPEPIQSYAIIRWIYGNNEPTNLENLSQITQWWTSLHGKSVKISCIIGREQERSTGGWKLIEEDTIEIPEIQNPQITDDVLTFNGSSKISRIEKIDYLDFYPNLNQLVVNLTLIKITQQNPDIQPPVEFVPDKQYVFTLQ</sequence>
<evidence type="ECO:0000313" key="1">
    <source>
        <dbReference type="EMBL" id="QMS86198.1"/>
    </source>
</evidence>
<protein>
    <submittedName>
        <fullName evidence="1">Uncharacterized protein</fullName>
    </submittedName>
</protein>
<dbReference type="EMBL" id="CP054695">
    <property type="protein sequence ID" value="QMS86198.1"/>
    <property type="molecule type" value="Genomic_DNA"/>
</dbReference>
<dbReference type="KEGG" id="ned:HUN01_00790"/>
<dbReference type="AlphaFoldDB" id="A0A7D7L8N1"/>
<organism evidence="1 2">
    <name type="scientific">Nostoc edaphicum CCNP1411</name>
    <dbReference type="NCBI Taxonomy" id="1472755"/>
    <lineage>
        <taxon>Bacteria</taxon>
        <taxon>Bacillati</taxon>
        <taxon>Cyanobacteriota</taxon>
        <taxon>Cyanophyceae</taxon>
        <taxon>Nostocales</taxon>
        <taxon>Nostocaceae</taxon>
        <taxon>Nostoc</taxon>
    </lineage>
</organism>
<keyword evidence="2" id="KW-1185">Reference proteome</keyword>
<gene>
    <name evidence="1" type="ORF">HUN01_00790</name>
</gene>